<gene>
    <name evidence="5" type="ORF">PS723_06117</name>
</gene>
<reference evidence="5 6" key="1">
    <citation type="submission" date="2019-09" db="EMBL/GenBank/DDBJ databases">
        <authorList>
            <person name="Chandra G."/>
            <person name="Truman W A."/>
        </authorList>
    </citation>
    <scope>NUCLEOTIDE SEQUENCE [LARGE SCALE GENOMIC DNA]</scope>
    <source>
        <strain evidence="5">PS723</strain>
    </source>
</reference>
<protein>
    <recommendedName>
        <fullName evidence="7">DUF2092 domain-containing protein</fullName>
    </recommendedName>
</protein>
<comment type="subunit">
    <text evidence="1">Monomer.</text>
</comment>
<dbReference type="OrthoDB" id="116979at2"/>
<keyword evidence="2" id="KW-0813">Transport</keyword>
<dbReference type="SUPFAM" id="SSF89392">
    <property type="entry name" value="Prokaryotic lipoproteins and lipoprotein localization factors"/>
    <property type="match status" value="1"/>
</dbReference>
<dbReference type="Pfam" id="PF09865">
    <property type="entry name" value="DUF2092"/>
    <property type="match status" value="1"/>
</dbReference>
<name>A0A5E7FWH1_PSEFL</name>
<evidence type="ECO:0000256" key="2">
    <source>
        <dbReference type="ARBA" id="ARBA00022448"/>
    </source>
</evidence>
<evidence type="ECO:0008006" key="7">
    <source>
        <dbReference type="Google" id="ProtNLM"/>
    </source>
</evidence>
<keyword evidence="3" id="KW-0732">Signal</keyword>
<evidence type="ECO:0000313" key="5">
    <source>
        <dbReference type="EMBL" id="VVO43094.1"/>
    </source>
</evidence>
<dbReference type="Proteomes" id="UP000379480">
    <property type="component" value="Unassembled WGS sequence"/>
</dbReference>
<proteinExistence type="predicted"/>
<evidence type="ECO:0000256" key="1">
    <source>
        <dbReference type="ARBA" id="ARBA00011245"/>
    </source>
</evidence>
<dbReference type="InterPro" id="IPR019207">
    <property type="entry name" value="DUF2092"/>
</dbReference>
<dbReference type="Gene3D" id="2.50.20.20">
    <property type="match status" value="1"/>
</dbReference>
<keyword evidence="4" id="KW-0653">Protein transport</keyword>
<accession>A0A5E7FWH1</accession>
<evidence type="ECO:0000313" key="6">
    <source>
        <dbReference type="Proteomes" id="UP000379480"/>
    </source>
</evidence>
<dbReference type="PIRSF" id="PIRSF012443">
    <property type="entry name" value="UCP012443"/>
    <property type="match status" value="1"/>
</dbReference>
<dbReference type="InterPro" id="IPR029046">
    <property type="entry name" value="LolA/LolB/LppX"/>
</dbReference>
<dbReference type="AlphaFoldDB" id="A0A5E7FWH1"/>
<dbReference type="RefSeq" id="WP_150807289.1">
    <property type="nucleotide sequence ID" value="NZ_CABVHY010000048.1"/>
</dbReference>
<organism evidence="5 6">
    <name type="scientific">Pseudomonas fluorescens</name>
    <dbReference type="NCBI Taxonomy" id="294"/>
    <lineage>
        <taxon>Bacteria</taxon>
        <taxon>Pseudomonadati</taxon>
        <taxon>Pseudomonadota</taxon>
        <taxon>Gammaproteobacteria</taxon>
        <taxon>Pseudomonadales</taxon>
        <taxon>Pseudomonadaceae</taxon>
        <taxon>Pseudomonas</taxon>
    </lineage>
</organism>
<sequence>MDKIARKLIIPSVARITGAGLSLIAGLGITQAAHADEAYAKSQLKNMSDYMSAQKNISFNYDTILEVVTKDQQKLALAGSGAVSINRPDKLHTTRSSGFADMEMLFDGKTLTLIGKGKNIYTQIEVPGTLDHLFDVLRDKYDRPLPGADLFMSNPQDQLMADVTNIKDLGSGVIGGVECDHLAFRKKEVDWQIWIAQGERPYPCRYSVTSKKVAGGPQYSIQLSDWKSGDTVAPEDFAFNNSTNAKKIELKDLPNAEDLPSNFVRGKTK</sequence>
<dbReference type="EMBL" id="CABVHY010000048">
    <property type="protein sequence ID" value="VVO43094.1"/>
    <property type="molecule type" value="Genomic_DNA"/>
</dbReference>
<evidence type="ECO:0000256" key="3">
    <source>
        <dbReference type="ARBA" id="ARBA00022729"/>
    </source>
</evidence>
<evidence type="ECO:0000256" key="4">
    <source>
        <dbReference type="ARBA" id="ARBA00022927"/>
    </source>
</evidence>
<dbReference type="GO" id="GO:0015031">
    <property type="term" value="P:protein transport"/>
    <property type="evidence" value="ECO:0007669"/>
    <property type="project" value="UniProtKB-KW"/>
</dbReference>